<sequence length="283" mass="30646">MASPDGPRPGQFRCGVGHFRAMLRWVEWGPPDGMPVVCVHGLTRNGRDFDALAMRLAAQGRRVICPDVFGRGDSDWLPDGKLYAVPNYALAFQQFLAQLPKPYDWVGTSMGGLIGMAIGATPGLSPRRMVLNDVGPFLPARALGRIAAYLAVRHDFMSIEEVETHLRLVHAGFGELPDAAWRHMAETSSRRTPEGRLVMHYDPAIADPVVNAPVVDVELGPLWKALAQPILVIRGAESDLLDEATAAAMVARPATRLVTFPRCGHAPALIDADQTGAIADFLS</sequence>
<protein>
    <submittedName>
        <fullName evidence="2">Alpha/beta hydrolase</fullName>
    </submittedName>
</protein>
<name>A0ABT1WX94_9PROT</name>
<proteinExistence type="predicted"/>
<keyword evidence="2" id="KW-0378">Hydrolase</keyword>
<dbReference type="PANTHER" id="PTHR43798:SF33">
    <property type="entry name" value="HYDROLASE, PUTATIVE (AFU_ORTHOLOGUE AFUA_2G14860)-RELATED"/>
    <property type="match status" value="1"/>
</dbReference>
<reference evidence="2 3" key="1">
    <citation type="submission" date="2022-06" db="EMBL/GenBank/DDBJ databases">
        <title>Roseomonas CN29.</title>
        <authorList>
            <person name="Cheng Y."/>
            <person name="He X."/>
        </authorList>
    </citation>
    <scope>NUCLEOTIDE SEQUENCE [LARGE SCALE GENOMIC DNA]</scope>
    <source>
        <strain evidence="2 3">CN29</strain>
    </source>
</reference>
<comment type="caution">
    <text evidence="2">The sequence shown here is derived from an EMBL/GenBank/DDBJ whole genome shotgun (WGS) entry which is preliminary data.</text>
</comment>
<dbReference type="InterPro" id="IPR000073">
    <property type="entry name" value="AB_hydrolase_1"/>
</dbReference>
<dbReference type="PANTHER" id="PTHR43798">
    <property type="entry name" value="MONOACYLGLYCEROL LIPASE"/>
    <property type="match status" value="1"/>
</dbReference>
<dbReference type="SUPFAM" id="SSF53474">
    <property type="entry name" value="alpha/beta-Hydrolases"/>
    <property type="match status" value="1"/>
</dbReference>
<feature type="domain" description="AB hydrolase-1" evidence="1">
    <location>
        <begin position="36"/>
        <end position="269"/>
    </location>
</feature>
<organism evidence="2 3">
    <name type="scientific">Roseomonas populi</name>
    <dbReference type="NCBI Taxonomy" id="3121582"/>
    <lineage>
        <taxon>Bacteria</taxon>
        <taxon>Pseudomonadati</taxon>
        <taxon>Pseudomonadota</taxon>
        <taxon>Alphaproteobacteria</taxon>
        <taxon>Acetobacterales</taxon>
        <taxon>Roseomonadaceae</taxon>
        <taxon>Roseomonas</taxon>
    </lineage>
</organism>
<dbReference type="InterPro" id="IPR029058">
    <property type="entry name" value="AB_hydrolase_fold"/>
</dbReference>
<evidence type="ECO:0000259" key="1">
    <source>
        <dbReference type="Pfam" id="PF12697"/>
    </source>
</evidence>
<evidence type="ECO:0000313" key="3">
    <source>
        <dbReference type="Proteomes" id="UP001524642"/>
    </source>
</evidence>
<keyword evidence="3" id="KW-1185">Reference proteome</keyword>
<dbReference type="RefSeq" id="WP_257714140.1">
    <property type="nucleotide sequence ID" value="NZ_JANJOU010000001.1"/>
</dbReference>
<gene>
    <name evidence="2" type="ORF">NRP21_00120</name>
</gene>
<evidence type="ECO:0000313" key="2">
    <source>
        <dbReference type="EMBL" id="MCR0980451.1"/>
    </source>
</evidence>
<dbReference type="GO" id="GO:0016787">
    <property type="term" value="F:hydrolase activity"/>
    <property type="evidence" value="ECO:0007669"/>
    <property type="project" value="UniProtKB-KW"/>
</dbReference>
<dbReference type="Pfam" id="PF12697">
    <property type="entry name" value="Abhydrolase_6"/>
    <property type="match status" value="1"/>
</dbReference>
<dbReference type="InterPro" id="IPR050266">
    <property type="entry name" value="AB_hydrolase_sf"/>
</dbReference>
<accession>A0ABT1WX94</accession>
<dbReference type="PRINTS" id="PR00111">
    <property type="entry name" value="ABHYDROLASE"/>
</dbReference>
<dbReference type="Gene3D" id="3.40.50.1820">
    <property type="entry name" value="alpha/beta hydrolase"/>
    <property type="match status" value="1"/>
</dbReference>
<dbReference type="Proteomes" id="UP001524642">
    <property type="component" value="Unassembled WGS sequence"/>
</dbReference>
<dbReference type="EMBL" id="JANJOU010000001">
    <property type="protein sequence ID" value="MCR0980451.1"/>
    <property type="molecule type" value="Genomic_DNA"/>
</dbReference>